<dbReference type="PANTHER" id="PTHR43948">
    <property type="entry name" value="DNAJ HOMOLOG SUBFAMILY B"/>
    <property type="match status" value="1"/>
</dbReference>
<evidence type="ECO:0000313" key="4">
    <source>
        <dbReference type="Proteomes" id="UP000001072"/>
    </source>
</evidence>
<dbReference type="PANTHER" id="PTHR43948:SF21">
    <property type="entry name" value="DNAJ DOMAIN-CONTAINING PROTEIN"/>
    <property type="match status" value="1"/>
</dbReference>
<dbReference type="SMART" id="SM00271">
    <property type="entry name" value="DnaJ"/>
    <property type="match status" value="1"/>
</dbReference>
<evidence type="ECO:0000313" key="3">
    <source>
        <dbReference type="EMBL" id="EGG06698.1"/>
    </source>
</evidence>
<evidence type="ECO:0000256" key="1">
    <source>
        <dbReference type="SAM" id="MobiDB-lite"/>
    </source>
</evidence>
<feature type="region of interest" description="Disordered" evidence="1">
    <location>
        <begin position="83"/>
        <end position="102"/>
    </location>
</feature>
<dbReference type="OrthoDB" id="442087at2759"/>
<dbReference type="STRING" id="747676.F4RLT9"/>
<organism evidence="4">
    <name type="scientific">Melampsora larici-populina (strain 98AG31 / pathotype 3-4-7)</name>
    <name type="common">Poplar leaf rust fungus</name>
    <dbReference type="NCBI Taxonomy" id="747676"/>
    <lineage>
        <taxon>Eukaryota</taxon>
        <taxon>Fungi</taxon>
        <taxon>Dikarya</taxon>
        <taxon>Basidiomycota</taxon>
        <taxon>Pucciniomycotina</taxon>
        <taxon>Pucciniomycetes</taxon>
        <taxon>Pucciniales</taxon>
        <taxon>Melampsoraceae</taxon>
        <taxon>Melampsora</taxon>
    </lineage>
</organism>
<dbReference type="Pfam" id="PF00226">
    <property type="entry name" value="DnaJ"/>
    <property type="match status" value="1"/>
</dbReference>
<dbReference type="PROSITE" id="PS50076">
    <property type="entry name" value="DNAJ_2"/>
    <property type="match status" value="1"/>
</dbReference>
<dbReference type="GO" id="GO:0044183">
    <property type="term" value="F:protein folding chaperone"/>
    <property type="evidence" value="ECO:0007669"/>
    <property type="project" value="TreeGrafter"/>
</dbReference>
<dbReference type="GO" id="GO:0005634">
    <property type="term" value="C:nucleus"/>
    <property type="evidence" value="ECO:0007669"/>
    <property type="project" value="TreeGrafter"/>
</dbReference>
<feature type="domain" description="J" evidence="2">
    <location>
        <begin position="5"/>
        <end position="77"/>
    </location>
</feature>
<dbReference type="GO" id="GO:0051082">
    <property type="term" value="F:unfolded protein binding"/>
    <property type="evidence" value="ECO:0007669"/>
    <property type="project" value="TreeGrafter"/>
</dbReference>
<protein>
    <recommendedName>
        <fullName evidence="2">J domain-containing protein</fullName>
    </recommendedName>
</protein>
<evidence type="ECO:0000259" key="2">
    <source>
        <dbReference type="PROSITE" id="PS50076"/>
    </source>
</evidence>
<dbReference type="GO" id="GO:0051087">
    <property type="term" value="F:protein-folding chaperone binding"/>
    <property type="evidence" value="ECO:0007669"/>
    <property type="project" value="TreeGrafter"/>
</dbReference>
<dbReference type="eggNOG" id="KOG0714">
    <property type="taxonomic scope" value="Eukaryota"/>
</dbReference>
<dbReference type="HOGENOM" id="CLU_073129_3_0_1"/>
<dbReference type="PRINTS" id="PR00625">
    <property type="entry name" value="JDOMAIN"/>
</dbReference>
<dbReference type="InterPro" id="IPR001623">
    <property type="entry name" value="DnaJ_domain"/>
</dbReference>
<keyword evidence="4" id="KW-1185">Reference proteome</keyword>
<dbReference type="GeneID" id="18922914"/>
<dbReference type="RefSeq" id="XP_007410138.1">
    <property type="nucleotide sequence ID" value="XM_007410076.1"/>
</dbReference>
<feature type="compositionally biased region" description="Polar residues" evidence="1">
    <location>
        <begin position="83"/>
        <end position="92"/>
    </location>
</feature>
<dbReference type="VEuPathDB" id="FungiDB:MELLADRAFT_106535"/>
<dbReference type="SUPFAM" id="SSF46565">
    <property type="entry name" value="Chaperone J-domain"/>
    <property type="match status" value="1"/>
</dbReference>
<dbReference type="InterPro" id="IPR036869">
    <property type="entry name" value="J_dom_sf"/>
</dbReference>
<sequence>MDFPDYYSILSIQDTPSLTSDDIRNAYKKASLLTHPDRKANLTDSEKRQATYEFQRVADAYYVLSDPKRKKEYDQSRKEYLKTNTFQNQTQDPPEPDSHHSFFHRFFSTNSSSQAEERPDPNDTFSSVFEEMLKPEVEKVTPLWKYLGTASGATLGFILGSIPGLAIGSFAGNRLGSIRDAKGKSVSAVFLELDSVQKATILKGLAIKVLGHALS</sequence>
<gene>
    <name evidence="3" type="ORF">MELLADRAFT_106535</name>
</gene>
<dbReference type="GO" id="GO:0005737">
    <property type="term" value="C:cytoplasm"/>
    <property type="evidence" value="ECO:0007669"/>
    <property type="project" value="TreeGrafter"/>
</dbReference>
<dbReference type="InParanoid" id="F4RLT9"/>
<name>F4RLT9_MELLP</name>
<dbReference type="AlphaFoldDB" id="F4RLT9"/>
<reference evidence="4" key="1">
    <citation type="journal article" date="2011" name="Proc. Natl. Acad. Sci. U.S.A.">
        <title>Obligate biotrophy features unraveled by the genomic analysis of rust fungi.</title>
        <authorList>
            <person name="Duplessis S."/>
            <person name="Cuomo C.A."/>
            <person name="Lin Y.-C."/>
            <person name="Aerts A."/>
            <person name="Tisserant E."/>
            <person name="Veneault-Fourrey C."/>
            <person name="Joly D.L."/>
            <person name="Hacquard S."/>
            <person name="Amselem J."/>
            <person name="Cantarel B.L."/>
            <person name="Chiu R."/>
            <person name="Coutinho P.M."/>
            <person name="Feau N."/>
            <person name="Field M."/>
            <person name="Frey P."/>
            <person name="Gelhaye E."/>
            <person name="Goldberg J."/>
            <person name="Grabherr M.G."/>
            <person name="Kodira C.D."/>
            <person name="Kohler A."/>
            <person name="Kuees U."/>
            <person name="Lindquist E.A."/>
            <person name="Lucas S.M."/>
            <person name="Mago R."/>
            <person name="Mauceli E."/>
            <person name="Morin E."/>
            <person name="Murat C."/>
            <person name="Pangilinan J.L."/>
            <person name="Park R."/>
            <person name="Pearson M."/>
            <person name="Quesneville H."/>
            <person name="Rouhier N."/>
            <person name="Sakthikumar S."/>
            <person name="Salamov A.A."/>
            <person name="Schmutz J."/>
            <person name="Selles B."/>
            <person name="Shapiro H."/>
            <person name="Tanguay P."/>
            <person name="Tuskan G.A."/>
            <person name="Henrissat B."/>
            <person name="Van de Peer Y."/>
            <person name="Rouze P."/>
            <person name="Ellis J.G."/>
            <person name="Dodds P.N."/>
            <person name="Schein J.E."/>
            <person name="Zhong S."/>
            <person name="Hamelin R.C."/>
            <person name="Grigoriev I.V."/>
            <person name="Szabo L.J."/>
            <person name="Martin F."/>
        </authorList>
    </citation>
    <scope>NUCLEOTIDE SEQUENCE [LARGE SCALE GENOMIC DNA]</scope>
    <source>
        <strain evidence="4">98AG31 / pathotype 3-4-7</strain>
    </source>
</reference>
<proteinExistence type="predicted"/>
<dbReference type="Proteomes" id="UP000001072">
    <property type="component" value="Unassembled WGS sequence"/>
</dbReference>
<accession>F4RLT9</accession>
<dbReference type="Gene3D" id="1.10.287.110">
    <property type="entry name" value="DnaJ domain"/>
    <property type="match status" value="1"/>
</dbReference>
<dbReference type="EMBL" id="GL883107">
    <property type="protein sequence ID" value="EGG06698.1"/>
    <property type="molecule type" value="Genomic_DNA"/>
</dbReference>
<dbReference type="KEGG" id="mlr:MELLADRAFT_106535"/>
<dbReference type="CDD" id="cd06257">
    <property type="entry name" value="DnaJ"/>
    <property type="match status" value="1"/>
</dbReference>
<dbReference type="FunCoup" id="F4RLT9">
    <property type="interactions" value="180"/>
</dbReference>